<dbReference type="Proteomes" id="UP001627154">
    <property type="component" value="Unassembled WGS sequence"/>
</dbReference>
<feature type="signal peptide" evidence="4">
    <location>
        <begin position="1"/>
        <end position="18"/>
    </location>
</feature>
<dbReference type="InterPro" id="IPR018114">
    <property type="entry name" value="TRYPSIN_HIS"/>
</dbReference>
<dbReference type="PROSITE" id="PS00135">
    <property type="entry name" value="TRYPSIN_SER"/>
    <property type="match status" value="1"/>
</dbReference>
<evidence type="ECO:0000256" key="3">
    <source>
        <dbReference type="RuleBase" id="RU363034"/>
    </source>
</evidence>
<dbReference type="FunFam" id="2.40.10.10:FF:000068">
    <property type="entry name" value="transmembrane protease serine 2"/>
    <property type="match status" value="1"/>
</dbReference>
<comment type="similarity">
    <text evidence="2">Belongs to the peptidase S1 family. CLIP subfamily.</text>
</comment>
<dbReference type="GO" id="GO:0006508">
    <property type="term" value="P:proteolysis"/>
    <property type="evidence" value="ECO:0007669"/>
    <property type="project" value="UniProtKB-KW"/>
</dbReference>
<accession>A0ABD2X6F7</accession>
<dbReference type="PROSITE" id="PS00134">
    <property type="entry name" value="TRYPSIN_HIS"/>
    <property type="match status" value="1"/>
</dbReference>
<organism evidence="6 7">
    <name type="scientific">Trichogramma kaykai</name>
    <dbReference type="NCBI Taxonomy" id="54128"/>
    <lineage>
        <taxon>Eukaryota</taxon>
        <taxon>Metazoa</taxon>
        <taxon>Ecdysozoa</taxon>
        <taxon>Arthropoda</taxon>
        <taxon>Hexapoda</taxon>
        <taxon>Insecta</taxon>
        <taxon>Pterygota</taxon>
        <taxon>Neoptera</taxon>
        <taxon>Endopterygota</taxon>
        <taxon>Hymenoptera</taxon>
        <taxon>Apocrita</taxon>
        <taxon>Proctotrupomorpha</taxon>
        <taxon>Chalcidoidea</taxon>
        <taxon>Trichogrammatidae</taxon>
        <taxon>Trichogramma</taxon>
    </lineage>
</organism>
<evidence type="ECO:0000313" key="6">
    <source>
        <dbReference type="EMBL" id="KAL3400982.1"/>
    </source>
</evidence>
<dbReference type="SMART" id="SM00020">
    <property type="entry name" value="Tryp_SPc"/>
    <property type="match status" value="1"/>
</dbReference>
<dbReference type="AlphaFoldDB" id="A0ABD2X6F7"/>
<evidence type="ECO:0000259" key="5">
    <source>
        <dbReference type="PROSITE" id="PS50240"/>
    </source>
</evidence>
<keyword evidence="3" id="KW-0378">Hydrolase</keyword>
<dbReference type="PRINTS" id="PR00722">
    <property type="entry name" value="CHYMOTRYPSIN"/>
</dbReference>
<dbReference type="InterPro" id="IPR051487">
    <property type="entry name" value="Ser/Thr_Proteases_Immune/Dev"/>
</dbReference>
<dbReference type="CDD" id="cd00190">
    <property type="entry name" value="Tryp_SPc"/>
    <property type="match status" value="1"/>
</dbReference>
<dbReference type="InterPro" id="IPR001314">
    <property type="entry name" value="Peptidase_S1A"/>
</dbReference>
<dbReference type="InterPro" id="IPR009003">
    <property type="entry name" value="Peptidase_S1_PA"/>
</dbReference>
<dbReference type="PANTHER" id="PTHR24256">
    <property type="entry name" value="TRYPTASE-RELATED"/>
    <property type="match status" value="1"/>
</dbReference>
<dbReference type="InterPro" id="IPR033116">
    <property type="entry name" value="TRYPSIN_SER"/>
</dbReference>
<dbReference type="SUPFAM" id="SSF50494">
    <property type="entry name" value="Trypsin-like serine proteases"/>
    <property type="match status" value="1"/>
</dbReference>
<keyword evidence="1" id="KW-1015">Disulfide bond</keyword>
<evidence type="ECO:0000256" key="4">
    <source>
        <dbReference type="SAM" id="SignalP"/>
    </source>
</evidence>
<name>A0ABD2X6F7_9HYME</name>
<feature type="chain" id="PRO_5044849781" description="Peptidase S1 domain-containing protein" evidence="4">
    <location>
        <begin position="19"/>
        <end position="288"/>
    </location>
</feature>
<keyword evidence="4" id="KW-0732">Signal</keyword>
<proteinExistence type="inferred from homology"/>
<feature type="domain" description="Peptidase S1" evidence="5">
    <location>
        <begin position="30"/>
        <end position="263"/>
    </location>
</feature>
<dbReference type="InterPro" id="IPR043504">
    <property type="entry name" value="Peptidase_S1_PA_chymotrypsin"/>
</dbReference>
<evidence type="ECO:0000256" key="1">
    <source>
        <dbReference type="ARBA" id="ARBA00023157"/>
    </source>
</evidence>
<evidence type="ECO:0000313" key="7">
    <source>
        <dbReference type="Proteomes" id="UP001627154"/>
    </source>
</evidence>
<protein>
    <recommendedName>
        <fullName evidence="5">Peptidase S1 domain-containing protein</fullName>
    </recommendedName>
</protein>
<keyword evidence="3" id="KW-0645">Protease</keyword>
<dbReference type="Pfam" id="PF00089">
    <property type="entry name" value="Trypsin"/>
    <property type="match status" value="1"/>
</dbReference>
<dbReference type="EMBL" id="JBJJXI010000049">
    <property type="protein sequence ID" value="KAL3400982.1"/>
    <property type="molecule type" value="Genomic_DNA"/>
</dbReference>
<dbReference type="PROSITE" id="PS50240">
    <property type="entry name" value="TRYPSIN_DOM"/>
    <property type="match status" value="1"/>
</dbReference>
<comment type="caution">
    <text evidence="6">The sequence shown here is derived from an EMBL/GenBank/DDBJ whole genome shotgun (WGS) entry which is preliminary data.</text>
</comment>
<reference evidence="6 7" key="1">
    <citation type="journal article" date="2024" name="bioRxiv">
        <title>A reference genome for Trichogramma kaykai: A tiny desert-dwelling parasitoid wasp with competing sex-ratio distorters.</title>
        <authorList>
            <person name="Culotta J."/>
            <person name="Lindsey A.R."/>
        </authorList>
    </citation>
    <scope>NUCLEOTIDE SEQUENCE [LARGE SCALE GENOMIC DNA]</scope>
    <source>
        <strain evidence="6 7">KSX58</strain>
    </source>
</reference>
<evidence type="ECO:0000256" key="2">
    <source>
        <dbReference type="ARBA" id="ARBA00024195"/>
    </source>
</evidence>
<keyword evidence="7" id="KW-1185">Reference proteome</keyword>
<sequence length="288" mass="32052">MKTAIALLYFVFVVAVCSDDSDDSVKLRIINKGEVAKIGEFPYQVSFNTYGVSVCGGVLISPRHVLTAAHCVMDHLSEEYRNATKNHFTIEVGSIKVGTGKQYGIKRMSHHKDFFLIMRPQPELVRNDIAMIHLNESVKFSKNVQAIAVPSKPSKVKDGMFVITSGFGQSAIYYDGKLKYFYAKTVDCESSFKNRTYFNNICTKFTKGYGVCYGDSGGPLVDIRKKVLLGITSTSAEECASGVEPDVWVNVSYYLDFIKEEMQHNVTNKSSHPGLDIDWSTPTTSNGR</sequence>
<gene>
    <name evidence="6" type="ORF">TKK_005638</name>
</gene>
<dbReference type="Gene3D" id="2.40.10.10">
    <property type="entry name" value="Trypsin-like serine proteases"/>
    <property type="match status" value="1"/>
</dbReference>
<dbReference type="InterPro" id="IPR001254">
    <property type="entry name" value="Trypsin_dom"/>
</dbReference>
<dbReference type="GO" id="GO:0008236">
    <property type="term" value="F:serine-type peptidase activity"/>
    <property type="evidence" value="ECO:0007669"/>
    <property type="project" value="UniProtKB-KW"/>
</dbReference>
<keyword evidence="3" id="KW-0720">Serine protease</keyword>